<organism evidence="1">
    <name type="scientific">freshwater metagenome</name>
    <dbReference type="NCBI Taxonomy" id="449393"/>
    <lineage>
        <taxon>unclassified sequences</taxon>
        <taxon>metagenomes</taxon>
        <taxon>ecological metagenomes</taxon>
    </lineage>
</organism>
<dbReference type="EMBL" id="CAFBIZ010000005">
    <property type="protein sequence ID" value="CAB4846087.1"/>
    <property type="molecule type" value="Genomic_DNA"/>
</dbReference>
<evidence type="ECO:0000313" key="2">
    <source>
        <dbReference type="EMBL" id="CAB4928718.1"/>
    </source>
</evidence>
<dbReference type="EMBL" id="CAFBPU010000073">
    <property type="protein sequence ID" value="CAB5040046.1"/>
    <property type="molecule type" value="Genomic_DNA"/>
</dbReference>
<dbReference type="SUPFAM" id="SSF54909">
    <property type="entry name" value="Dimeric alpha+beta barrel"/>
    <property type="match status" value="1"/>
</dbReference>
<gene>
    <name evidence="1" type="ORF">UFOPK3268_00080</name>
    <name evidence="2" type="ORF">UFOPK3752_00286</name>
    <name evidence="3" type="ORF">UFOPK4150_02272</name>
</gene>
<evidence type="ECO:0000313" key="1">
    <source>
        <dbReference type="EMBL" id="CAB4846087.1"/>
    </source>
</evidence>
<evidence type="ECO:0000313" key="3">
    <source>
        <dbReference type="EMBL" id="CAB5040046.1"/>
    </source>
</evidence>
<dbReference type="EMBL" id="CAFBND010000007">
    <property type="protein sequence ID" value="CAB4928718.1"/>
    <property type="molecule type" value="Genomic_DNA"/>
</dbReference>
<dbReference type="Gene3D" id="3.30.70.100">
    <property type="match status" value="1"/>
</dbReference>
<proteinExistence type="predicted"/>
<reference evidence="1" key="1">
    <citation type="submission" date="2020-05" db="EMBL/GenBank/DDBJ databases">
        <authorList>
            <person name="Chiriac C."/>
            <person name="Salcher M."/>
            <person name="Ghai R."/>
            <person name="Kavagutti S V."/>
        </authorList>
    </citation>
    <scope>NUCLEOTIDE SEQUENCE</scope>
</reference>
<dbReference type="AlphaFoldDB" id="A0A6J7BKF0"/>
<protein>
    <submittedName>
        <fullName evidence="1">Unannotated protein</fullName>
    </submittedName>
</protein>
<accession>A0A6J7BKF0</accession>
<dbReference type="InterPro" id="IPR011008">
    <property type="entry name" value="Dimeric_a/b-barrel"/>
</dbReference>
<name>A0A6J7BKF0_9ZZZZ</name>
<sequence length="131" mass="14177">MLVITRHRLPLPGFSDTRAALDAARGTLAALATRPGFVRGWLTRAVDEPDLLVVAHEWADVGSYRRALSSYDVKLLWPFLQSAVDEATAFEVLLECTPDTVREWPSDRGADADTVGLGDAAAAHVSRGDFG</sequence>